<evidence type="ECO:0000313" key="3">
    <source>
        <dbReference type="Proteomes" id="UP000680670"/>
    </source>
</evidence>
<evidence type="ECO:0000259" key="1">
    <source>
        <dbReference type="Pfam" id="PF20229"/>
    </source>
</evidence>
<organism evidence="2 3">
    <name type="scientific">Siminovitchia terrae</name>
    <name type="common">Bacillus terrae</name>
    <dbReference type="NCBI Taxonomy" id="1914933"/>
    <lineage>
        <taxon>Bacteria</taxon>
        <taxon>Bacillati</taxon>
        <taxon>Bacillota</taxon>
        <taxon>Bacilli</taxon>
        <taxon>Bacillales</taxon>
        <taxon>Bacillaceae</taxon>
        <taxon>Siminovitchia</taxon>
    </lineage>
</organism>
<keyword evidence="3" id="KW-1185">Reference proteome</keyword>
<dbReference type="Proteomes" id="UP000680670">
    <property type="component" value="Unassembled WGS sequence"/>
</dbReference>
<name>A0ABQ4KWP1_SIMTE</name>
<dbReference type="InterPro" id="IPR046858">
    <property type="entry name" value="ChrB_N"/>
</dbReference>
<accession>A0ABQ4KWP1</accession>
<dbReference type="Pfam" id="PF20229">
    <property type="entry name" value="ChrB_N"/>
    <property type="match status" value="1"/>
</dbReference>
<protein>
    <recommendedName>
        <fullName evidence="1">ChrB N-terminal domain-containing protein</fullName>
    </recommendedName>
</protein>
<sequence>MESETQEEDFTFHEVEENEADLIKLKRWFRKIMKRDFFQCSKASLVKSQLDRCEIRLTEFTNQVYRSEGQIE</sequence>
<proteinExistence type="predicted"/>
<dbReference type="EMBL" id="BORJ01000004">
    <property type="protein sequence ID" value="GIN96072.1"/>
    <property type="molecule type" value="Genomic_DNA"/>
</dbReference>
<evidence type="ECO:0000313" key="2">
    <source>
        <dbReference type="EMBL" id="GIN96072.1"/>
    </source>
</evidence>
<feature type="domain" description="ChrB N-terminal" evidence="1">
    <location>
        <begin position="2"/>
        <end position="69"/>
    </location>
</feature>
<reference evidence="2 3" key="1">
    <citation type="submission" date="2021-03" db="EMBL/GenBank/DDBJ databases">
        <title>Antimicrobial resistance genes in bacteria isolated from Japanese honey, and their potential for conferring macrolide and lincosamide resistance in the American foulbrood pathogen Paenibacillus larvae.</title>
        <authorList>
            <person name="Okamoto M."/>
            <person name="Kumagai M."/>
            <person name="Kanamori H."/>
            <person name="Takamatsu D."/>
        </authorList>
    </citation>
    <scope>NUCLEOTIDE SEQUENCE [LARGE SCALE GENOMIC DNA]</scope>
    <source>
        <strain evidence="2 3">J6TS1</strain>
    </source>
</reference>
<comment type="caution">
    <text evidence="2">The sequence shown here is derived from an EMBL/GenBank/DDBJ whole genome shotgun (WGS) entry which is preliminary data.</text>
</comment>
<gene>
    <name evidence="2" type="ORF">J6TS1_19420</name>
</gene>